<evidence type="ECO:0000313" key="6">
    <source>
        <dbReference type="EMBL" id="KAK7416722.1"/>
    </source>
</evidence>
<dbReference type="PANTHER" id="PTHR42790">
    <property type="entry name" value="AMINOTRANSFERASE"/>
    <property type="match status" value="1"/>
</dbReference>
<dbReference type="Gene3D" id="3.40.640.10">
    <property type="entry name" value="Type I PLP-dependent aspartate aminotransferase-like (Major domain)"/>
    <property type="match status" value="1"/>
</dbReference>
<dbReference type="InterPro" id="IPR050859">
    <property type="entry name" value="Class-I_PLP-dep_aminotransf"/>
</dbReference>
<name>A0ABR1H700_9HYPO</name>
<protein>
    <recommendedName>
        <fullName evidence="8">Aminotransferase-like plant mobile domain-containing protein</fullName>
    </recommendedName>
</protein>
<keyword evidence="7" id="KW-1185">Reference proteome</keyword>
<dbReference type="SUPFAM" id="SSF53383">
    <property type="entry name" value="PLP-dependent transferases"/>
    <property type="match status" value="1"/>
</dbReference>
<evidence type="ECO:0000256" key="5">
    <source>
        <dbReference type="ARBA" id="ARBA00022898"/>
    </source>
</evidence>
<keyword evidence="5" id="KW-0663">Pyridoxal phosphate</keyword>
<evidence type="ECO:0000313" key="7">
    <source>
        <dbReference type="Proteomes" id="UP001498476"/>
    </source>
</evidence>
<sequence>MATILEENRFLTSEAGQTEMFSFDWPMGGMFLWVKVNIRNHPLVSVDPYRLMLALWVYCTQHPYRILVVPGGDFAANRAIKGDRGYLFLRFCFAAVEESVLEAKSRAFADVCRSFWAINDAEAIDAILQEEDMLQPTGQDGEDDAVLDREVVDEWEYTEQS</sequence>
<comment type="cofactor">
    <cofactor evidence="1">
        <name>pyridoxal 5'-phosphate</name>
        <dbReference type="ChEBI" id="CHEBI:597326"/>
    </cofactor>
</comment>
<keyword evidence="4" id="KW-0808">Transferase</keyword>
<dbReference type="PANTHER" id="PTHR42790:SF1">
    <property type="entry name" value="AROMATIC AMINO ACID AMINOTRANSFERASE, HYPOTHETICAL (EUROFUNG)"/>
    <property type="match status" value="1"/>
</dbReference>
<gene>
    <name evidence="6" type="ORF">QQX98_005048</name>
</gene>
<evidence type="ECO:0000256" key="4">
    <source>
        <dbReference type="ARBA" id="ARBA00022679"/>
    </source>
</evidence>
<evidence type="ECO:0008006" key="8">
    <source>
        <dbReference type="Google" id="ProtNLM"/>
    </source>
</evidence>
<evidence type="ECO:0000256" key="1">
    <source>
        <dbReference type="ARBA" id="ARBA00001933"/>
    </source>
</evidence>
<proteinExistence type="inferred from homology"/>
<comment type="caution">
    <text evidence="6">The sequence shown here is derived from an EMBL/GenBank/DDBJ whole genome shotgun (WGS) entry which is preliminary data.</text>
</comment>
<dbReference type="Proteomes" id="UP001498476">
    <property type="component" value="Unassembled WGS sequence"/>
</dbReference>
<evidence type="ECO:0000256" key="2">
    <source>
        <dbReference type="ARBA" id="ARBA00007441"/>
    </source>
</evidence>
<reference evidence="6 7" key="1">
    <citation type="journal article" date="2025" name="Microbiol. Resour. Announc.">
        <title>Draft genome sequences for Neonectria magnoliae and Neonectria punicea, canker pathogens of Liriodendron tulipifera and Acer saccharum in West Virginia.</title>
        <authorList>
            <person name="Petronek H.M."/>
            <person name="Kasson M.T."/>
            <person name="Metheny A.M."/>
            <person name="Stauder C.M."/>
            <person name="Lovett B."/>
            <person name="Lynch S.C."/>
            <person name="Garnas J.R."/>
            <person name="Kasson L.R."/>
            <person name="Stajich J.E."/>
        </authorList>
    </citation>
    <scope>NUCLEOTIDE SEQUENCE [LARGE SCALE GENOMIC DNA]</scope>
    <source>
        <strain evidence="6 7">NRRL 64653</strain>
    </source>
</reference>
<keyword evidence="3" id="KW-0032">Aminotransferase</keyword>
<evidence type="ECO:0000256" key="3">
    <source>
        <dbReference type="ARBA" id="ARBA00022576"/>
    </source>
</evidence>
<accession>A0ABR1H700</accession>
<dbReference type="InterPro" id="IPR015424">
    <property type="entry name" value="PyrdxlP-dep_Trfase"/>
</dbReference>
<dbReference type="InterPro" id="IPR015421">
    <property type="entry name" value="PyrdxlP-dep_Trfase_major"/>
</dbReference>
<comment type="similarity">
    <text evidence="2">Belongs to the class-I pyridoxal-phosphate-dependent aminotransferase family.</text>
</comment>
<organism evidence="6 7">
    <name type="scientific">Neonectria punicea</name>
    <dbReference type="NCBI Taxonomy" id="979145"/>
    <lineage>
        <taxon>Eukaryota</taxon>
        <taxon>Fungi</taxon>
        <taxon>Dikarya</taxon>
        <taxon>Ascomycota</taxon>
        <taxon>Pezizomycotina</taxon>
        <taxon>Sordariomycetes</taxon>
        <taxon>Hypocreomycetidae</taxon>
        <taxon>Hypocreales</taxon>
        <taxon>Nectriaceae</taxon>
        <taxon>Neonectria</taxon>
    </lineage>
</organism>
<dbReference type="EMBL" id="JAZAVJ010000065">
    <property type="protein sequence ID" value="KAK7416722.1"/>
    <property type="molecule type" value="Genomic_DNA"/>
</dbReference>